<feature type="transmembrane region" description="Helical" evidence="1">
    <location>
        <begin position="6"/>
        <end position="29"/>
    </location>
</feature>
<sequence>MEIYVYLIVFAVVLLFVVLLPMVSGIGSFSIDKPVKKSSGSTKESKMKEPFKFKLRKEDNEPENASAFSSARKTGKFQVDPKTGLKRRVIGKFDEDPNNYDYDLDDLLNEDRVEEEKAQVRRLQKFQGSTEKAYEELV</sequence>
<proteinExistence type="predicted"/>
<dbReference type="KEGG" id="tgb:HG536_0A02360"/>
<dbReference type="GeneID" id="59323516"/>
<gene>
    <name evidence="2" type="ORF">HG536_0A02360</name>
</gene>
<evidence type="ECO:0000313" key="3">
    <source>
        <dbReference type="Proteomes" id="UP000515788"/>
    </source>
</evidence>
<evidence type="ECO:0000256" key="1">
    <source>
        <dbReference type="SAM" id="Phobius"/>
    </source>
</evidence>
<accession>A0A7G3ZA83</accession>
<evidence type="ECO:0000313" key="2">
    <source>
        <dbReference type="EMBL" id="QLL30419.1"/>
    </source>
</evidence>
<dbReference type="EMBL" id="CP059246">
    <property type="protein sequence ID" value="QLL30419.1"/>
    <property type="molecule type" value="Genomic_DNA"/>
</dbReference>
<dbReference type="OrthoDB" id="4092812at2759"/>
<dbReference type="AlphaFoldDB" id="A0A7G3ZA83"/>
<dbReference type="Proteomes" id="UP000515788">
    <property type="component" value="Chromosome 1"/>
</dbReference>
<keyword evidence="1" id="KW-0472">Membrane</keyword>
<keyword evidence="1" id="KW-0812">Transmembrane</keyword>
<name>A0A7G3ZA83_9SACH</name>
<protein>
    <submittedName>
        <fullName evidence="2">Uncharacterized protein</fullName>
    </submittedName>
</protein>
<reference evidence="2 3" key="1">
    <citation type="submission" date="2020-06" db="EMBL/GenBank/DDBJ databases">
        <title>The yeast mating-type switching endonuclease HO is a domesticated member of an unorthodox homing genetic element family.</title>
        <authorList>
            <person name="Coughlan A.Y."/>
            <person name="Lombardi L."/>
            <person name="Braun-Galleani S."/>
            <person name="Martos A.R."/>
            <person name="Galeote V."/>
            <person name="Bigey F."/>
            <person name="Dequin S."/>
            <person name="Byrne K.P."/>
            <person name="Wolfe K.H."/>
        </authorList>
    </citation>
    <scope>NUCLEOTIDE SEQUENCE [LARGE SCALE GENOMIC DNA]</scope>
    <source>
        <strain evidence="2 3">CBS764</strain>
    </source>
</reference>
<keyword evidence="3" id="KW-1185">Reference proteome</keyword>
<dbReference type="RefSeq" id="XP_037137094.1">
    <property type="nucleotide sequence ID" value="XM_037281199.1"/>
</dbReference>
<organism evidence="2 3">
    <name type="scientific">Torulaspora globosa</name>
    <dbReference type="NCBI Taxonomy" id="48254"/>
    <lineage>
        <taxon>Eukaryota</taxon>
        <taxon>Fungi</taxon>
        <taxon>Dikarya</taxon>
        <taxon>Ascomycota</taxon>
        <taxon>Saccharomycotina</taxon>
        <taxon>Saccharomycetes</taxon>
        <taxon>Saccharomycetales</taxon>
        <taxon>Saccharomycetaceae</taxon>
        <taxon>Torulaspora</taxon>
    </lineage>
</organism>
<keyword evidence="1" id="KW-1133">Transmembrane helix</keyword>